<dbReference type="EMBL" id="GL870947">
    <property type="protein sequence ID" value="EGC40077.1"/>
    <property type="molecule type" value="Genomic_DNA"/>
</dbReference>
<proteinExistence type="predicted"/>
<reference evidence="9" key="1">
    <citation type="journal article" date="2011" name="Genome Biol.">
        <title>Comparative genomics of the social amoebae Dictyostelium discoideum and Dictyostelium purpureum.</title>
        <authorList>
            <consortium name="US DOE Joint Genome Institute (JGI-PGF)"/>
            <person name="Sucgang R."/>
            <person name="Kuo A."/>
            <person name="Tian X."/>
            <person name="Salerno W."/>
            <person name="Parikh A."/>
            <person name="Feasley C.L."/>
            <person name="Dalin E."/>
            <person name="Tu H."/>
            <person name="Huang E."/>
            <person name="Barry K."/>
            <person name="Lindquist E."/>
            <person name="Shapiro H."/>
            <person name="Bruce D."/>
            <person name="Schmutz J."/>
            <person name="Salamov A."/>
            <person name="Fey P."/>
            <person name="Gaudet P."/>
            <person name="Anjard C."/>
            <person name="Babu M.M."/>
            <person name="Basu S."/>
            <person name="Bushmanova Y."/>
            <person name="van der Wel H."/>
            <person name="Katoh-Kurasawa M."/>
            <person name="Dinh C."/>
            <person name="Coutinho P.M."/>
            <person name="Saito T."/>
            <person name="Elias M."/>
            <person name="Schaap P."/>
            <person name="Kay R.R."/>
            <person name="Henrissat B."/>
            <person name="Eichinger L."/>
            <person name="Rivero F."/>
            <person name="Putnam N.H."/>
            <person name="West C.M."/>
            <person name="Loomis W.F."/>
            <person name="Chisholm R.L."/>
            <person name="Shaulsky G."/>
            <person name="Strassmann J.E."/>
            <person name="Queller D.C."/>
            <person name="Kuspa A."/>
            <person name="Grigoriev I.V."/>
        </authorList>
    </citation>
    <scope>NUCLEOTIDE SEQUENCE [LARGE SCALE GENOMIC DNA]</scope>
    <source>
        <strain evidence="9">QSDP1</strain>
    </source>
</reference>
<evidence type="ECO:0000256" key="4">
    <source>
        <dbReference type="ARBA" id="ARBA00023242"/>
    </source>
</evidence>
<feature type="compositionally biased region" description="Basic and acidic residues" evidence="5">
    <location>
        <begin position="23"/>
        <end position="34"/>
    </location>
</feature>
<dbReference type="Proteomes" id="UP000001064">
    <property type="component" value="Unassembled WGS sequence"/>
</dbReference>
<evidence type="ECO:0000313" key="9">
    <source>
        <dbReference type="Proteomes" id="UP000001064"/>
    </source>
</evidence>
<sequence>MSNTPTKRKFHDGPEVINGNNDQQEKKIKIDNQDVTKTSQETNTTLSAEEKKRLLKERLAKKVQESKKEIAAIIQSENKPLPTPITTTTSVTTQNIPTPTITQKEEKEDIKFNNEQDDANLEKEGEENKLFFDPRIKVSTDKKKRLNSFSFIKQGRYTKKGDKIRQQLLEDEIKKQQEANQLLKKTLGDETIETFIANEEVPDIEWWDKQIMKTEDEKEIISNIESSNIESILDTEYWSFIEHPVQIKTMIQSKENAILPIKPDLLLLTKERKKMRKQRREEIQREKTVRILNGLEPPPENKVKLSNIMRVIGTQAIIDPTKAILEVTKKIEERKKLHESQNEERKLTPEQRKEKEKEKLFRDAKDLHCSIYKVIDLSHPLFRTKVSKNATDLYGTGCIVFFNSMNLVVFEAGMKAQKKFKKLMLNRIDWENPPQSNVKETTNNTNQIEFPKPPAGTINSCHLVWEGPIHKQNFKGFHFEVCQIESQARKYLQECGTPHYWDLIKNFTNE</sequence>
<evidence type="ECO:0000256" key="1">
    <source>
        <dbReference type="ARBA" id="ARBA00004123"/>
    </source>
</evidence>
<dbReference type="InParanoid" id="F0Z7K6"/>
<dbReference type="PANTHER" id="PTHR14212">
    <property type="entry name" value="U4/U6-ASSOCIATED RNA SPLICING FACTOR-RELATED"/>
    <property type="match status" value="1"/>
</dbReference>
<dbReference type="RefSeq" id="XP_003283426.1">
    <property type="nucleotide sequence ID" value="XM_003283378.1"/>
</dbReference>
<dbReference type="Pfam" id="PF06544">
    <property type="entry name" value="Prp3_C"/>
    <property type="match status" value="1"/>
</dbReference>
<feature type="region of interest" description="Disordered" evidence="5">
    <location>
        <begin position="1"/>
        <end position="48"/>
    </location>
</feature>
<feature type="compositionally biased region" description="Basic residues" evidence="5">
    <location>
        <begin position="1"/>
        <end position="10"/>
    </location>
</feature>
<evidence type="ECO:0000256" key="2">
    <source>
        <dbReference type="ARBA" id="ARBA00022664"/>
    </source>
</evidence>
<name>F0Z7K6_DICPU</name>
<accession>F0Z7K6</accession>
<comment type="subcellular location">
    <subcellularLocation>
        <location evidence="1">Nucleus</location>
    </subcellularLocation>
</comment>
<dbReference type="Pfam" id="PF08572">
    <property type="entry name" value="PRP3"/>
    <property type="match status" value="1"/>
</dbReference>
<dbReference type="InterPro" id="IPR010541">
    <property type="entry name" value="Prp3_C"/>
</dbReference>
<dbReference type="GO" id="GO:0000398">
    <property type="term" value="P:mRNA splicing, via spliceosome"/>
    <property type="evidence" value="ECO:0000318"/>
    <property type="project" value="GO_Central"/>
</dbReference>
<feature type="domain" description="Small nuclear ribonucleoprotein Prp3 C-terminal" evidence="6">
    <location>
        <begin position="371"/>
        <end position="503"/>
    </location>
</feature>
<dbReference type="GO" id="GO:0046540">
    <property type="term" value="C:U4/U6 x U5 tri-snRNP complex"/>
    <property type="evidence" value="ECO:0000318"/>
    <property type="project" value="GO_Central"/>
</dbReference>
<organism evidence="8 9">
    <name type="scientific">Dictyostelium purpureum</name>
    <name type="common">Slime mold</name>
    <dbReference type="NCBI Taxonomy" id="5786"/>
    <lineage>
        <taxon>Eukaryota</taxon>
        <taxon>Amoebozoa</taxon>
        <taxon>Evosea</taxon>
        <taxon>Eumycetozoa</taxon>
        <taxon>Dictyostelia</taxon>
        <taxon>Dictyosteliales</taxon>
        <taxon>Dictyosteliaceae</taxon>
        <taxon>Dictyostelium</taxon>
    </lineage>
</organism>
<dbReference type="STRING" id="5786.F0Z7K6"/>
<dbReference type="FunCoup" id="F0Z7K6">
    <property type="interactions" value="494"/>
</dbReference>
<evidence type="ECO:0000259" key="6">
    <source>
        <dbReference type="Pfam" id="PF06544"/>
    </source>
</evidence>
<dbReference type="VEuPathDB" id="AmoebaDB:DICPUDRAFT_96361"/>
<keyword evidence="9" id="KW-1185">Reference proteome</keyword>
<dbReference type="OMA" id="CVMHPRF"/>
<evidence type="ECO:0000256" key="3">
    <source>
        <dbReference type="ARBA" id="ARBA00023187"/>
    </source>
</evidence>
<dbReference type="InterPro" id="IPR027104">
    <property type="entry name" value="Prp3"/>
</dbReference>
<evidence type="ECO:0000313" key="8">
    <source>
        <dbReference type="EMBL" id="EGC40077.1"/>
    </source>
</evidence>
<dbReference type="GeneID" id="10509289"/>
<keyword evidence="4" id="KW-0539">Nucleus</keyword>
<keyword evidence="2" id="KW-0507">mRNA processing</keyword>
<feature type="domain" description="Pre-mRNA-splicing factor 3" evidence="7">
    <location>
        <begin position="131"/>
        <end position="348"/>
    </location>
</feature>
<feature type="region of interest" description="Disordered" evidence="5">
    <location>
        <begin position="336"/>
        <end position="358"/>
    </location>
</feature>
<dbReference type="OrthoDB" id="1698697at2759"/>
<feature type="compositionally biased region" description="Polar residues" evidence="5">
    <location>
        <begin position="35"/>
        <end position="47"/>
    </location>
</feature>
<evidence type="ECO:0000256" key="5">
    <source>
        <dbReference type="SAM" id="MobiDB-lite"/>
    </source>
</evidence>
<keyword evidence="3" id="KW-0508">mRNA splicing</keyword>
<dbReference type="CDD" id="cd24162">
    <property type="entry name" value="Prp3_C"/>
    <property type="match status" value="1"/>
</dbReference>
<dbReference type="AlphaFoldDB" id="F0Z7K6"/>
<evidence type="ECO:0000259" key="7">
    <source>
        <dbReference type="Pfam" id="PF08572"/>
    </source>
</evidence>
<protein>
    <submittedName>
        <fullName evidence="8">Uncharacterized protein</fullName>
    </submittedName>
</protein>
<gene>
    <name evidence="8" type="ORF">DICPUDRAFT_96361</name>
</gene>
<dbReference type="eggNOG" id="KOG2769">
    <property type="taxonomic scope" value="Eukaryota"/>
</dbReference>
<dbReference type="PANTHER" id="PTHR14212:SF0">
    <property type="entry name" value="U4_U6 SMALL NUCLEAR RIBONUCLEOPROTEIN PRP3"/>
    <property type="match status" value="1"/>
</dbReference>
<dbReference type="KEGG" id="dpp:DICPUDRAFT_96361"/>
<dbReference type="InterPro" id="IPR013881">
    <property type="entry name" value="Pre-mRNA_splic_Prp3_dom"/>
</dbReference>